<evidence type="ECO:0000256" key="4">
    <source>
        <dbReference type="ARBA" id="ARBA00022753"/>
    </source>
</evidence>
<evidence type="ECO:0000256" key="8">
    <source>
        <dbReference type="SAM" id="MobiDB-lite"/>
    </source>
</evidence>
<keyword evidence="4" id="KW-0967">Endosome</keyword>
<comment type="caution">
    <text evidence="9">The sequence shown here is derived from an EMBL/GenBank/DDBJ whole genome shotgun (WGS) entry which is preliminary data.</text>
</comment>
<dbReference type="GO" id="GO:0006900">
    <property type="term" value="P:vesicle budding from membrane"/>
    <property type="evidence" value="ECO:0007669"/>
    <property type="project" value="TreeGrafter"/>
</dbReference>
<accession>A0A1Z5JC55</accession>
<evidence type="ECO:0000256" key="5">
    <source>
        <dbReference type="ARBA" id="ARBA00022927"/>
    </source>
</evidence>
<feature type="region of interest" description="Disordered" evidence="8">
    <location>
        <begin position="176"/>
        <end position="213"/>
    </location>
</feature>
<reference evidence="9 10" key="1">
    <citation type="journal article" date="2015" name="Plant Cell">
        <title>Oil accumulation by the oleaginous diatom Fistulifera solaris as revealed by the genome and transcriptome.</title>
        <authorList>
            <person name="Tanaka T."/>
            <person name="Maeda Y."/>
            <person name="Veluchamy A."/>
            <person name="Tanaka M."/>
            <person name="Abida H."/>
            <person name="Marechal E."/>
            <person name="Bowler C."/>
            <person name="Muto M."/>
            <person name="Sunaga Y."/>
            <person name="Tanaka M."/>
            <person name="Yoshino T."/>
            <person name="Taniguchi T."/>
            <person name="Fukuda Y."/>
            <person name="Nemoto M."/>
            <person name="Matsumoto M."/>
            <person name="Wong P.S."/>
            <person name="Aburatani S."/>
            <person name="Fujibuchi W."/>
        </authorList>
    </citation>
    <scope>NUCLEOTIDE SEQUENCE [LARGE SCALE GENOMIC DNA]</scope>
    <source>
        <strain evidence="9 10">JPCC DA0580</strain>
    </source>
</reference>
<dbReference type="Pfam" id="PF03357">
    <property type="entry name" value="Snf7"/>
    <property type="match status" value="1"/>
</dbReference>
<protein>
    <submittedName>
        <fullName evidence="9">Charged multivesicular body protein 6</fullName>
    </submittedName>
</protein>
<keyword evidence="5" id="KW-0653">Protein transport</keyword>
<evidence type="ECO:0000256" key="3">
    <source>
        <dbReference type="ARBA" id="ARBA00022448"/>
    </source>
</evidence>
<gene>
    <name evidence="9" type="ORF">FisN_22Lh009</name>
</gene>
<dbReference type="GO" id="GO:0015031">
    <property type="term" value="P:protein transport"/>
    <property type="evidence" value="ECO:0007669"/>
    <property type="project" value="UniProtKB-KW"/>
</dbReference>
<keyword evidence="3" id="KW-0813">Transport</keyword>
<evidence type="ECO:0000256" key="2">
    <source>
        <dbReference type="ARBA" id="ARBA00006190"/>
    </source>
</evidence>
<evidence type="ECO:0000313" key="9">
    <source>
        <dbReference type="EMBL" id="GAX11341.1"/>
    </source>
</evidence>
<dbReference type="OrthoDB" id="441172at2759"/>
<proteinExistence type="inferred from homology"/>
<dbReference type="GO" id="GO:0005771">
    <property type="term" value="C:multivesicular body"/>
    <property type="evidence" value="ECO:0007669"/>
    <property type="project" value="TreeGrafter"/>
</dbReference>
<sequence length="213" mass="23940">MGGALSKKTTSKKPEITDIDRAILDLKNARDRLQKYRTKLEHDDARLVQQARIARDAGKKERALGILRLRKYKQTQAALCEDQLLNVLKMVETIDSKQNESKLLLALAAGKDSLKKMHEETTVDDVLNLMDEIKEEIEVENEITEILSAVPTLSAEDEEAVEAELLALDLEVNGRPEEKIQLPDVPSNKLPDIKVPEQQEVTQAEQAREPVLA</sequence>
<name>A0A1Z5JC55_FISSO</name>
<keyword evidence="7" id="KW-0175">Coiled coil</keyword>
<dbReference type="GO" id="GO:0000815">
    <property type="term" value="C:ESCRT III complex"/>
    <property type="evidence" value="ECO:0007669"/>
    <property type="project" value="TreeGrafter"/>
</dbReference>
<dbReference type="AlphaFoldDB" id="A0A1Z5JC55"/>
<evidence type="ECO:0000313" key="10">
    <source>
        <dbReference type="Proteomes" id="UP000198406"/>
    </source>
</evidence>
<dbReference type="InterPro" id="IPR005024">
    <property type="entry name" value="Snf7_fam"/>
</dbReference>
<dbReference type="EMBL" id="BDSP01000041">
    <property type="protein sequence ID" value="GAX11341.1"/>
    <property type="molecule type" value="Genomic_DNA"/>
</dbReference>
<dbReference type="InParanoid" id="A0A1Z5JC55"/>
<dbReference type="PANTHER" id="PTHR22761">
    <property type="entry name" value="CHARGED MULTIVESICULAR BODY PROTEIN"/>
    <property type="match status" value="1"/>
</dbReference>
<keyword evidence="6" id="KW-0472">Membrane</keyword>
<evidence type="ECO:0000256" key="6">
    <source>
        <dbReference type="ARBA" id="ARBA00023136"/>
    </source>
</evidence>
<dbReference type="PANTHER" id="PTHR22761:SF5">
    <property type="entry name" value="CHARGED MULTIVESICULAR BODY PROTEIN 6"/>
    <property type="match status" value="1"/>
</dbReference>
<feature type="coiled-coil region" evidence="7">
    <location>
        <begin position="19"/>
        <end position="46"/>
    </location>
</feature>
<keyword evidence="10" id="KW-1185">Reference proteome</keyword>
<organism evidence="9 10">
    <name type="scientific">Fistulifera solaris</name>
    <name type="common">Oleaginous diatom</name>
    <dbReference type="NCBI Taxonomy" id="1519565"/>
    <lineage>
        <taxon>Eukaryota</taxon>
        <taxon>Sar</taxon>
        <taxon>Stramenopiles</taxon>
        <taxon>Ochrophyta</taxon>
        <taxon>Bacillariophyta</taxon>
        <taxon>Bacillariophyceae</taxon>
        <taxon>Bacillariophycidae</taxon>
        <taxon>Naviculales</taxon>
        <taxon>Naviculaceae</taxon>
        <taxon>Fistulifera</taxon>
    </lineage>
</organism>
<dbReference type="Proteomes" id="UP000198406">
    <property type="component" value="Unassembled WGS sequence"/>
</dbReference>
<dbReference type="GO" id="GO:0032511">
    <property type="term" value="P:late endosome to vacuole transport via multivesicular body sorting pathway"/>
    <property type="evidence" value="ECO:0007669"/>
    <property type="project" value="TreeGrafter"/>
</dbReference>
<comment type="similarity">
    <text evidence="2">Belongs to the SNF7 family.</text>
</comment>
<comment type="subcellular location">
    <subcellularLocation>
        <location evidence="1">Endosome membrane</location>
    </subcellularLocation>
</comment>
<evidence type="ECO:0000256" key="1">
    <source>
        <dbReference type="ARBA" id="ARBA00004608"/>
    </source>
</evidence>
<evidence type="ECO:0000256" key="7">
    <source>
        <dbReference type="SAM" id="Coils"/>
    </source>
</evidence>